<dbReference type="Proteomes" id="UP000195880">
    <property type="component" value="Chromosome"/>
</dbReference>
<organism evidence="2 3">
    <name type="scientific">Streptomyces alboflavus</name>
    <dbReference type="NCBI Taxonomy" id="67267"/>
    <lineage>
        <taxon>Bacteria</taxon>
        <taxon>Bacillati</taxon>
        <taxon>Actinomycetota</taxon>
        <taxon>Actinomycetes</taxon>
        <taxon>Kitasatosporales</taxon>
        <taxon>Streptomycetaceae</taxon>
        <taxon>Streptomyces</taxon>
    </lineage>
</organism>
<dbReference type="Gene3D" id="3.30.559.10">
    <property type="entry name" value="Chloramphenicol acetyltransferase-like domain"/>
    <property type="match status" value="1"/>
</dbReference>
<sequence>MRMTDLQRCEVRPGRLVEWTLDPATVDRAADLPDDSRRPAYVQESHVRTARSVRADGLFMPTWLGTAFDIPGAVDLDVLQDALRNWTLRHETLRSGFRWAGDEMRRFTFDAEAVSLRREVVGDFPDADELIQRLQDRFDAVADALNWPNFLYTAVVRQDCTSVYLAFDHSNVDSYSLQRIPAEIHELYAAGLEGRAVERTPISSYIDFCESERADADRIDGTHAIVDRWREFIKRCGGKLPEFPVDPGLDPAARMPTQKLMEERLVDADAAAAFEAYCRPFGGTLVGVLAATSLIAHEISGQPVYRTIVPFHTRVKSQWLDSVGWYVGGAPIEVPAARARDFESALHCVRGELRANRSLARMPIARVLRLLGSEFRPTSPDLYSIVSFVDARGIVGSGRWTELKAYGLVRVSYGDKACAWVNRLHEGLRFAGRYPDTDVAAKNMRLYVERLRETVLAVARHGAQVGGSGATVPRPRRVDAVSVEVVEP</sequence>
<protein>
    <recommendedName>
        <fullName evidence="1">Condensation domain-containing protein</fullName>
    </recommendedName>
</protein>
<dbReference type="STRING" id="67267.GCA_000716675_05141"/>
<dbReference type="AlphaFoldDB" id="A0A1Z1WGB4"/>
<evidence type="ECO:0000259" key="1">
    <source>
        <dbReference type="Pfam" id="PF00668"/>
    </source>
</evidence>
<dbReference type="eggNOG" id="COG1020">
    <property type="taxonomic scope" value="Bacteria"/>
</dbReference>
<reference evidence="2 3" key="1">
    <citation type="submission" date="2017-05" db="EMBL/GenBank/DDBJ databases">
        <title>Streptomyces alboflavus Genome sequencing and assembly.</title>
        <authorList>
            <person name="Wang Y."/>
            <person name="Du B."/>
            <person name="Ding Y."/>
            <person name="Liu H."/>
            <person name="Hou Q."/>
            <person name="Liu K."/>
            <person name="Wang C."/>
            <person name="Yao L."/>
        </authorList>
    </citation>
    <scope>NUCLEOTIDE SEQUENCE [LARGE SCALE GENOMIC DNA]</scope>
    <source>
        <strain evidence="2 3">MDJK44</strain>
    </source>
</reference>
<dbReference type="KEGG" id="salf:SMD44_04889"/>
<feature type="domain" description="Condensation" evidence="1">
    <location>
        <begin position="67"/>
        <end position="368"/>
    </location>
</feature>
<evidence type="ECO:0000313" key="2">
    <source>
        <dbReference type="EMBL" id="ARX85428.1"/>
    </source>
</evidence>
<dbReference type="EMBL" id="CP021748">
    <property type="protein sequence ID" value="ARX85428.1"/>
    <property type="molecule type" value="Genomic_DNA"/>
</dbReference>
<dbReference type="InterPro" id="IPR023213">
    <property type="entry name" value="CAT-like_dom_sf"/>
</dbReference>
<dbReference type="OrthoDB" id="9789603at2"/>
<dbReference type="Pfam" id="PF00668">
    <property type="entry name" value="Condensation"/>
    <property type="match status" value="1"/>
</dbReference>
<name>A0A1Z1WGB4_9ACTN</name>
<evidence type="ECO:0000313" key="3">
    <source>
        <dbReference type="Proteomes" id="UP000195880"/>
    </source>
</evidence>
<accession>A0A1Z1WGB4</accession>
<gene>
    <name evidence="2" type="ORF">SMD44_04889</name>
</gene>
<dbReference type="SUPFAM" id="SSF52777">
    <property type="entry name" value="CoA-dependent acyltransferases"/>
    <property type="match status" value="2"/>
</dbReference>
<proteinExistence type="predicted"/>
<dbReference type="RefSeq" id="WP_087885298.1">
    <property type="nucleotide sequence ID" value="NZ_CP021748.1"/>
</dbReference>
<dbReference type="GO" id="GO:0008610">
    <property type="term" value="P:lipid biosynthetic process"/>
    <property type="evidence" value="ECO:0007669"/>
    <property type="project" value="UniProtKB-ARBA"/>
</dbReference>
<keyword evidence="3" id="KW-1185">Reference proteome</keyword>
<dbReference type="Gene3D" id="3.30.559.30">
    <property type="entry name" value="Nonribosomal peptide synthetase, condensation domain"/>
    <property type="match status" value="1"/>
</dbReference>
<dbReference type="GO" id="GO:0003824">
    <property type="term" value="F:catalytic activity"/>
    <property type="evidence" value="ECO:0007669"/>
    <property type="project" value="InterPro"/>
</dbReference>
<dbReference type="InterPro" id="IPR001242">
    <property type="entry name" value="Condensation_dom"/>
</dbReference>